<dbReference type="PROSITE" id="PS50830">
    <property type="entry name" value="TNASE_3"/>
    <property type="match status" value="1"/>
</dbReference>
<keyword evidence="5" id="KW-1185">Reference proteome</keyword>
<keyword evidence="2" id="KW-1133">Transmembrane helix</keyword>
<proteinExistence type="predicted"/>
<dbReference type="SMART" id="SM00318">
    <property type="entry name" value="SNc"/>
    <property type="match status" value="1"/>
</dbReference>
<accession>A0A4S2HBL4</accession>
<comment type="caution">
    <text evidence="4">The sequence shown here is derived from an EMBL/GenBank/DDBJ whole genome shotgun (WGS) entry which is preliminary data.</text>
</comment>
<dbReference type="InterPro" id="IPR035437">
    <property type="entry name" value="SNase_OB-fold_sf"/>
</dbReference>
<feature type="transmembrane region" description="Helical" evidence="2">
    <location>
        <begin position="12"/>
        <end position="33"/>
    </location>
</feature>
<keyword evidence="2" id="KW-0812">Transmembrane</keyword>
<name>A0A4S2HBL4_9PROT</name>
<reference evidence="4 5" key="1">
    <citation type="journal article" date="2013" name="Int. J. Syst. Evol. Microbiol.">
        <title>Marinicauda pacifica gen. nov., sp. nov., a prosthecate alphaproteobacterium of the family Hyphomonadaceae isolated from deep seawater.</title>
        <authorList>
            <person name="Zhang X.Y."/>
            <person name="Li G.W."/>
            <person name="Wang C.S."/>
            <person name="Zhang Y.J."/>
            <person name="Xu X.W."/>
            <person name="Li H."/>
            <person name="Liu A."/>
            <person name="Liu C."/>
            <person name="Xie B.B."/>
            <person name="Qin Q.L."/>
            <person name="Xu Z."/>
            <person name="Chen X.L."/>
            <person name="Zhou B.C."/>
            <person name="Zhang Y.Z."/>
        </authorList>
    </citation>
    <scope>NUCLEOTIDE SEQUENCE [LARGE SCALE GENOMIC DNA]</scope>
    <source>
        <strain evidence="4 5">P-1 km-3</strain>
    </source>
</reference>
<evidence type="ECO:0000259" key="3">
    <source>
        <dbReference type="PROSITE" id="PS50830"/>
    </source>
</evidence>
<protein>
    <submittedName>
        <fullName evidence="4">Thermonuclease family protein</fullName>
    </submittedName>
</protein>
<dbReference type="Gene3D" id="2.40.50.90">
    <property type="match status" value="1"/>
</dbReference>
<feature type="domain" description="TNase-like" evidence="3">
    <location>
        <begin position="41"/>
        <end position="173"/>
    </location>
</feature>
<evidence type="ECO:0000256" key="2">
    <source>
        <dbReference type="SAM" id="Phobius"/>
    </source>
</evidence>
<feature type="region of interest" description="Disordered" evidence="1">
    <location>
        <begin position="152"/>
        <end position="173"/>
    </location>
</feature>
<evidence type="ECO:0000256" key="1">
    <source>
        <dbReference type="SAM" id="MobiDB-lite"/>
    </source>
</evidence>
<evidence type="ECO:0000313" key="5">
    <source>
        <dbReference type="Proteomes" id="UP000305451"/>
    </source>
</evidence>
<dbReference type="Proteomes" id="UP000305451">
    <property type="component" value="Unassembled WGS sequence"/>
</dbReference>
<dbReference type="EMBL" id="SRXV01000002">
    <property type="protein sequence ID" value="TGY93360.1"/>
    <property type="molecule type" value="Genomic_DNA"/>
</dbReference>
<dbReference type="OrthoDB" id="9792155at2"/>
<evidence type="ECO:0000313" key="4">
    <source>
        <dbReference type="EMBL" id="TGY93360.1"/>
    </source>
</evidence>
<feature type="compositionally biased region" description="Basic and acidic residues" evidence="1">
    <location>
        <begin position="161"/>
        <end position="173"/>
    </location>
</feature>
<sequence length="173" mass="18132">MAGTSLPSKRIFSYILGMFGSLSSVGAIAALALTQPAALPGPIPAEIVRVIDGDTIAVRAHIWPGHSVETRVRLAGIDTPEIRRPDCADERSLGELAARTVQGWLPEGATVFLTEVSLGSFAGRVVARLQTADGRDLSAQLTALGLAQPYGQSSWCPAEDPAERPAEGTASRD</sequence>
<dbReference type="SUPFAM" id="SSF50199">
    <property type="entry name" value="Staphylococcal nuclease"/>
    <property type="match status" value="1"/>
</dbReference>
<dbReference type="AlphaFoldDB" id="A0A4S2HBL4"/>
<gene>
    <name evidence="4" type="ORF">E5162_09970</name>
</gene>
<keyword evidence="2" id="KW-0472">Membrane</keyword>
<dbReference type="InterPro" id="IPR016071">
    <property type="entry name" value="Staphylococal_nuclease_OB-fold"/>
</dbReference>
<organism evidence="4 5">
    <name type="scientific">Marinicauda pacifica</name>
    <dbReference type="NCBI Taxonomy" id="1133559"/>
    <lineage>
        <taxon>Bacteria</taxon>
        <taxon>Pseudomonadati</taxon>
        <taxon>Pseudomonadota</taxon>
        <taxon>Alphaproteobacteria</taxon>
        <taxon>Maricaulales</taxon>
        <taxon>Maricaulaceae</taxon>
        <taxon>Marinicauda</taxon>
    </lineage>
</organism>
<dbReference type="Pfam" id="PF00565">
    <property type="entry name" value="SNase"/>
    <property type="match status" value="1"/>
</dbReference>